<evidence type="ECO:0000256" key="7">
    <source>
        <dbReference type="SAM" id="Phobius"/>
    </source>
</evidence>
<evidence type="ECO:0000256" key="2">
    <source>
        <dbReference type="ARBA" id="ARBA00022475"/>
    </source>
</evidence>
<sequence length="293" mass="35163">MQRLAFHIVYPLLKLISILPFKLLYLLSDIVFVLMYTIFGYRKKVVRANLKLAFPEKTTKERNKIMRAFYRHLCDLIFEAIKSIHISEEKLKKRFKFENIEMIRDIENQNKSIVLMLSHYGNWEWIFIMQSFIKSRGYGVYKRLRNKHFDKLVRDIRAKFNTDLITTKETIEILTKSKLNNELSISGFISDQSPKPQKAYHWNEFMGVYVPVHTGAELLAKKFDSTVVFAAIDKVKRGHYVCRFETLASDPSEFDDYEITDQFLKLTEDQIKKKPEYYLWTHKRWKHRKKREI</sequence>
<dbReference type="InterPro" id="IPR004960">
    <property type="entry name" value="LipA_acyltrans"/>
</dbReference>
<dbReference type="AlphaFoldDB" id="A0A1H3WN86"/>
<dbReference type="CDD" id="cd07984">
    <property type="entry name" value="LPLAT_LABLAT-like"/>
    <property type="match status" value="1"/>
</dbReference>
<dbReference type="GO" id="GO:0005886">
    <property type="term" value="C:plasma membrane"/>
    <property type="evidence" value="ECO:0007669"/>
    <property type="project" value="UniProtKB-SubCell"/>
</dbReference>
<proteinExistence type="predicted"/>
<accession>A0A1H3WN86</accession>
<keyword evidence="7" id="KW-1133">Transmembrane helix</keyword>
<dbReference type="EMBL" id="FNQF01000002">
    <property type="protein sequence ID" value="SDZ88596.1"/>
    <property type="molecule type" value="Genomic_DNA"/>
</dbReference>
<dbReference type="PIRSF" id="PIRSF026649">
    <property type="entry name" value="MsbB"/>
    <property type="match status" value="1"/>
</dbReference>
<dbReference type="PANTHER" id="PTHR30606:SF10">
    <property type="entry name" value="PHOSPHATIDYLINOSITOL MANNOSIDE ACYLTRANSFERASE"/>
    <property type="match status" value="1"/>
</dbReference>
<feature type="transmembrane region" description="Helical" evidence="7">
    <location>
        <begin position="23"/>
        <end position="41"/>
    </location>
</feature>
<organism evidence="8 9">
    <name type="scientific">Psychroflexus halocasei</name>
    <dbReference type="NCBI Taxonomy" id="908615"/>
    <lineage>
        <taxon>Bacteria</taxon>
        <taxon>Pseudomonadati</taxon>
        <taxon>Bacteroidota</taxon>
        <taxon>Flavobacteriia</taxon>
        <taxon>Flavobacteriales</taxon>
        <taxon>Flavobacteriaceae</taxon>
        <taxon>Psychroflexus</taxon>
    </lineage>
</organism>
<gene>
    <name evidence="8" type="ORF">SAMN05421540_10275</name>
</gene>
<dbReference type="Proteomes" id="UP000198820">
    <property type="component" value="Unassembled WGS sequence"/>
</dbReference>
<dbReference type="PANTHER" id="PTHR30606">
    <property type="entry name" value="LIPID A BIOSYNTHESIS LAUROYL ACYLTRANSFERASE"/>
    <property type="match status" value="1"/>
</dbReference>
<comment type="subcellular location">
    <subcellularLocation>
        <location evidence="1">Cell inner membrane</location>
    </subcellularLocation>
</comment>
<evidence type="ECO:0000313" key="9">
    <source>
        <dbReference type="Proteomes" id="UP000198820"/>
    </source>
</evidence>
<dbReference type="GO" id="GO:0009247">
    <property type="term" value="P:glycolipid biosynthetic process"/>
    <property type="evidence" value="ECO:0007669"/>
    <property type="project" value="UniProtKB-ARBA"/>
</dbReference>
<protein>
    <submittedName>
        <fullName evidence="8">KDO2-lipid IV(A) lauroyltransferase</fullName>
    </submittedName>
</protein>
<keyword evidence="4 8" id="KW-0808">Transferase</keyword>
<dbReference type="Pfam" id="PF03279">
    <property type="entry name" value="Lip_A_acyltrans"/>
    <property type="match status" value="1"/>
</dbReference>
<keyword evidence="2" id="KW-1003">Cell membrane</keyword>
<dbReference type="GO" id="GO:0016746">
    <property type="term" value="F:acyltransferase activity"/>
    <property type="evidence" value="ECO:0007669"/>
    <property type="project" value="UniProtKB-KW"/>
</dbReference>
<keyword evidence="9" id="KW-1185">Reference proteome</keyword>
<name>A0A1H3WN86_9FLAO</name>
<dbReference type="STRING" id="908615.SAMN05421540_10275"/>
<evidence type="ECO:0000256" key="6">
    <source>
        <dbReference type="ARBA" id="ARBA00023315"/>
    </source>
</evidence>
<reference evidence="8 9" key="1">
    <citation type="submission" date="2016-10" db="EMBL/GenBank/DDBJ databases">
        <authorList>
            <person name="de Groot N.N."/>
        </authorList>
    </citation>
    <scope>NUCLEOTIDE SEQUENCE [LARGE SCALE GENOMIC DNA]</scope>
    <source>
        <strain evidence="8 9">DSM 23581</strain>
    </source>
</reference>
<evidence type="ECO:0000313" key="8">
    <source>
        <dbReference type="EMBL" id="SDZ88596.1"/>
    </source>
</evidence>
<dbReference type="RefSeq" id="WP_093239002.1">
    <property type="nucleotide sequence ID" value="NZ_FNQF01000002.1"/>
</dbReference>
<evidence type="ECO:0000256" key="5">
    <source>
        <dbReference type="ARBA" id="ARBA00023136"/>
    </source>
</evidence>
<evidence type="ECO:0000256" key="1">
    <source>
        <dbReference type="ARBA" id="ARBA00004533"/>
    </source>
</evidence>
<keyword evidence="7" id="KW-0812">Transmembrane</keyword>
<evidence type="ECO:0000256" key="3">
    <source>
        <dbReference type="ARBA" id="ARBA00022519"/>
    </source>
</evidence>
<keyword evidence="3" id="KW-0997">Cell inner membrane</keyword>
<keyword evidence="5 7" id="KW-0472">Membrane</keyword>
<keyword evidence="6" id="KW-0012">Acyltransferase</keyword>
<evidence type="ECO:0000256" key="4">
    <source>
        <dbReference type="ARBA" id="ARBA00022679"/>
    </source>
</evidence>